<dbReference type="RefSeq" id="XP_047848320.1">
    <property type="nucleotide sequence ID" value="XM_047992306.1"/>
</dbReference>
<dbReference type="EMBL" id="CP086366">
    <property type="protein sequence ID" value="UNI24839.1"/>
    <property type="molecule type" value="Genomic_DNA"/>
</dbReference>
<dbReference type="OrthoDB" id="2013972at2759"/>
<proteinExistence type="inferred from homology"/>
<feature type="region of interest" description="Disordered" evidence="2">
    <location>
        <begin position="1"/>
        <end position="28"/>
    </location>
</feature>
<dbReference type="CDD" id="cd02440">
    <property type="entry name" value="AdoMet_MTases"/>
    <property type="match status" value="1"/>
</dbReference>
<dbReference type="GeneID" id="72072500"/>
<dbReference type="InterPro" id="IPR029063">
    <property type="entry name" value="SAM-dependent_MTases_sf"/>
</dbReference>
<name>A0A9Q8QU88_9HYPO</name>
<protein>
    <submittedName>
        <fullName evidence="3">Uncharacterized protein</fullName>
    </submittedName>
</protein>
<organism evidence="3 4">
    <name type="scientific">Purpureocillium takamizusanense</name>
    <dbReference type="NCBI Taxonomy" id="2060973"/>
    <lineage>
        <taxon>Eukaryota</taxon>
        <taxon>Fungi</taxon>
        <taxon>Dikarya</taxon>
        <taxon>Ascomycota</taxon>
        <taxon>Pezizomycotina</taxon>
        <taxon>Sordariomycetes</taxon>
        <taxon>Hypocreomycetidae</taxon>
        <taxon>Hypocreales</taxon>
        <taxon>Ophiocordycipitaceae</taxon>
        <taxon>Purpureocillium</taxon>
    </lineage>
</organism>
<dbReference type="Gene3D" id="3.40.50.150">
    <property type="entry name" value="Vaccinia Virus protein VP39"/>
    <property type="match status" value="1"/>
</dbReference>
<sequence>MPAPTLANSSAHAEERDDDNDSTFSGRASSFSTLSSEALNYEWKYGRSYHGYRAGRYWFPNDETEQHRLDLVHNAFLNALDGRLILAPINPHGVRILDVGTGTGIWAIHVADEHPGAEVRGSDLSPIQPDMVPPNVEFFVDDVEQEWLGQPYGFIHCRNLAGAIEDWPQLVGQIYDNLIPGGWIELQGFVNVAYSERGELPSDDPLVRLMAGLKEAGDFNRREMNPVPLFKDWVEAAGFMRVKEERVKIPIGLWPKNENLRTAGGFMAASYRLGIGGITAVPFRDNLGWSAAEVEVFNVEVRAAVYRTDARYYFEFISVIGQKPN</sequence>
<dbReference type="Proteomes" id="UP000829364">
    <property type="component" value="Chromosome 13"/>
</dbReference>
<dbReference type="PANTHER" id="PTHR43591:SF24">
    <property type="entry name" value="2-METHOXY-6-POLYPRENYL-1,4-BENZOQUINOL METHYLASE, MITOCHONDRIAL"/>
    <property type="match status" value="1"/>
</dbReference>
<gene>
    <name evidence="3" type="ORF">JDV02_010557</name>
</gene>
<evidence type="ECO:0000313" key="3">
    <source>
        <dbReference type="EMBL" id="UNI24839.1"/>
    </source>
</evidence>
<dbReference type="GO" id="GO:0008168">
    <property type="term" value="F:methyltransferase activity"/>
    <property type="evidence" value="ECO:0007669"/>
    <property type="project" value="TreeGrafter"/>
</dbReference>
<dbReference type="SUPFAM" id="SSF53335">
    <property type="entry name" value="S-adenosyl-L-methionine-dependent methyltransferases"/>
    <property type="match status" value="1"/>
</dbReference>
<reference evidence="3" key="1">
    <citation type="submission" date="2021-11" db="EMBL/GenBank/DDBJ databases">
        <title>Purpureocillium_takamizusanense_genome.</title>
        <authorList>
            <person name="Nguyen N.-H."/>
        </authorList>
    </citation>
    <scope>NUCLEOTIDE SEQUENCE</scope>
    <source>
        <strain evidence="3">PT3</strain>
    </source>
</reference>
<accession>A0A9Q8QU88</accession>
<evidence type="ECO:0000313" key="4">
    <source>
        <dbReference type="Proteomes" id="UP000829364"/>
    </source>
</evidence>
<evidence type="ECO:0000256" key="2">
    <source>
        <dbReference type="SAM" id="MobiDB-lite"/>
    </source>
</evidence>
<comment type="similarity">
    <text evidence="1">Belongs to the methyltransferase superfamily. LaeA methyltransferase family.</text>
</comment>
<keyword evidence="4" id="KW-1185">Reference proteome</keyword>
<dbReference type="AlphaFoldDB" id="A0A9Q8QU88"/>
<feature type="compositionally biased region" description="Polar residues" evidence="2">
    <location>
        <begin position="1"/>
        <end position="11"/>
    </location>
</feature>
<dbReference type="KEGG" id="ptkz:JDV02_010557"/>
<evidence type="ECO:0000256" key="1">
    <source>
        <dbReference type="ARBA" id="ARBA00038158"/>
    </source>
</evidence>
<dbReference type="Pfam" id="PF13489">
    <property type="entry name" value="Methyltransf_23"/>
    <property type="match status" value="1"/>
</dbReference>
<dbReference type="PANTHER" id="PTHR43591">
    <property type="entry name" value="METHYLTRANSFERASE"/>
    <property type="match status" value="1"/>
</dbReference>